<accession>A0A8H5FQM7</accession>
<feature type="repeat" description="ANK" evidence="3">
    <location>
        <begin position="439"/>
        <end position="471"/>
    </location>
</feature>
<keyword evidence="1" id="KW-0677">Repeat</keyword>
<dbReference type="Pfam" id="PF00023">
    <property type="entry name" value="Ank"/>
    <property type="match status" value="1"/>
</dbReference>
<feature type="transmembrane region" description="Helical" evidence="4">
    <location>
        <begin position="120"/>
        <end position="140"/>
    </location>
</feature>
<evidence type="ECO:0000313" key="6">
    <source>
        <dbReference type="Proteomes" id="UP000559027"/>
    </source>
</evidence>
<dbReference type="Gene3D" id="1.25.40.20">
    <property type="entry name" value="Ankyrin repeat-containing domain"/>
    <property type="match status" value="1"/>
</dbReference>
<reference evidence="5 6" key="1">
    <citation type="journal article" date="2020" name="ISME J.">
        <title>Uncovering the hidden diversity of litter-decomposition mechanisms in mushroom-forming fungi.</title>
        <authorList>
            <person name="Floudas D."/>
            <person name="Bentzer J."/>
            <person name="Ahren D."/>
            <person name="Johansson T."/>
            <person name="Persson P."/>
            <person name="Tunlid A."/>
        </authorList>
    </citation>
    <scope>NUCLEOTIDE SEQUENCE [LARGE SCALE GENOMIC DNA]</scope>
    <source>
        <strain evidence="5 6">CBS 146.42</strain>
    </source>
</reference>
<evidence type="ECO:0000256" key="1">
    <source>
        <dbReference type="ARBA" id="ARBA00022737"/>
    </source>
</evidence>
<keyword evidence="4" id="KW-0812">Transmembrane</keyword>
<proteinExistence type="predicted"/>
<dbReference type="PRINTS" id="PR01415">
    <property type="entry name" value="ANKYRIN"/>
</dbReference>
<sequence>MSTLDFCLPSNLDTSGIGDGKVTLVELEALETQSTTILITVFAILLLVIIQALQCGLMNYHAAIILDLSWMNNTNLFIYFFLYVYHTFKLKDEAMKQGEDQRTLRAFWTSQMKNAAKNPVLIIGSLHLSLMSAVGIWLWAKPLAFGNSPPCSPSASLFIVGQQTSIGSQDLRKWSLLIYSLLLIPGLNLIAPIGFFTAPIWVLHHFFSFPLKQESMLRFARVGLAMLVTIDVILLADTEITIGKNQGLTANGDSDWTFGQTLALLLLLIPMHDIGEVLSERCAKIVGERLKAASTTGIVEMVYEAIKSGASRGAIESSIMAAFKEGHVGIVEVLIKKTAGGEAIYSSLWDALTAYYLPEWSALHHAATYGHSHGRTALHLAALNGQTETAKVLAELRVKLDTEDSDRWTALLYAAEYGYTEIVKALAELGAKLNTKDSRGWTALHHAAINGYTERVKVLAELGAELDTKDLHRQTALDLAILYNYTEIVKVLTKLRQMSIS</sequence>
<evidence type="ECO:0000256" key="3">
    <source>
        <dbReference type="PROSITE-ProRule" id="PRU00023"/>
    </source>
</evidence>
<keyword evidence="4" id="KW-0472">Membrane</keyword>
<dbReference type="SUPFAM" id="SSF48403">
    <property type="entry name" value="Ankyrin repeat"/>
    <property type="match status" value="1"/>
</dbReference>
<protein>
    <submittedName>
        <fullName evidence="5">Uncharacterized protein</fullName>
    </submittedName>
</protein>
<feature type="transmembrane region" description="Helical" evidence="4">
    <location>
        <begin position="60"/>
        <end position="85"/>
    </location>
</feature>
<dbReference type="PANTHER" id="PTHR24198:SF165">
    <property type="entry name" value="ANKYRIN REPEAT-CONTAINING PROTEIN-RELATED"/>
    <property type="match status" value="1"/>
</dbReference>
<keyword evidence="4" id="KW-1133">Transmembrane helix</keyword>
<feature type="transmembrane region" description="Helical" evidence="4">
    <location>
        <begin position="176"/>
        <end position="203"/>
    </location>
</feature>
<organism evidence="5 6">
    <name type="scientific">Leucocoprinus leucothites</name>
    <dbReference type="NCBI Taxonomy" id="201217"/>
    <lineage>
        <taxon>Eukaryota</taxon>
        <taxon>Fungi</taxon>
        <taxon>Dikarya</taxon>
        <taxon>Basidiomycota</taxon>
        <taxon>Agaricomycotina</taxon>
        <taxon>Agaricomycetes</taxon>
        <taxon>Agaricomycetidae</taxon>
        <taxon>Agaricales</taxon>
        <taxon>Agaricineae</taxon>
        <taxon>Agaricaceae</taxon>
        <taxon>Leucocoprinus</taxon>
    </lineage>
</organism>
<evidence type="ECO:0000313" key="5">
    <source>
        <dbReference type="EMBL" id="KAF5345584.1"/>
    </source>
</evidence>
<dbReference type="PANTHER" id="PTHR24198">
    <property type="entry name" value="ANKYRIN REPEAT AND PROTEIN KINASE DOMAIN-CONTAINING PROTEIN"/>
    <property type="match status" value="1"/>
</dbReference>
<feature type="transmembrane region" description="Helical" evidence="4">
    <location>
        <begin position="36"/>
        <end position="54"/>
    </location>
</feature>
<keyword evidence="6" id="KW-1185">Reference proteome</keyword>
<comment type="caution">
    <text evidence="5">The sequence shown here is derived from an EMBL/GenBank/DDBJ whole genome shotgun (WGS) entry which is preliminary data.</text>
</comment>
<feature type="transmembrane region" description="Helical" evidence="4">
    <location>
        <begin position="215"/>
        <end position="236"/>
    </location>
</feature>
<dbReference type="PROSITE" id="PS50297">
    <property type="entry name" value="ANK_REP_REGION"/>
    <property type="match status" value="3"/>
</dbReference>
<name>A0A8H5FQM7_9AGAR</name>
<gene>
    <name evidence="5" type="ORF">D9756_011055</name>
</gene>
<feature type="repeat" description="ANK" evidence="3">
    <location>
        <begin position="373"/>
        <end position="405"/>
    </location>
</feature>
<dbReference type="InterPro" id="IPR002110">
    <property type="entry name" value="Ankyrin_rpt"/>
</dbReference>
<dbReference type="AlphaFoldDB" id="A0A8H5FQM7"/>
<dbReference type="Proteomes" id="UP000559027">
    <property type="component" value="Unassembled WGS sequence"/>
</dbReference>
<feature type="repeat" description="ANK" evidence="3">
    <location>
        <begin position="406"/>
        <end position="438"/>
    </location>
</feature>
<dbReference type="OrthoDB" id="3351993at2759"/>
<dbReference type="PROSITE" id="PS50088">
    <property type="entry name" value="ANK_REPEAT"/>
    <property type="match status" value="3"/>
</dbReference>
<keyword evidence="2 3" id="KW-0040">ANK repeat</keyword>
<evidence type="ECO:0000256" key="2">
    <source>
        <dbReference type="ARBA" id="ARBA00023043"/>
    </source>
</evidence>
<dbReference type="InterPro" id="IPR036770">
    <property type="entry name" value="Ankyrin_rpt-contain_sf"/>
</dbReference>
<evidence type="ECO:0000256" key="4">
    <source>
        <dbReference type="SAM" id="Phobius"/>
    </source>
</evidence>
<dbReference type="EMBL" id="JAACJO010000043">
    <property type="protein sequence ID" value="KAF5345584.1"/>
    <property type="molecule type" value="Genomic_DNA"/>
</dbReference>
<dbReference type="Pfam" id="PF12796">
    <property type="entry name" value="Ank_2"/>
    <property type="match status" value="1"/>
</dbReference>
<dbReference type="SMART" id="SM00248">
    <property type="entry name" value="ANK"/>
    <property type="match status" value="5"/>
</dbReference>